<keyword evidence="1" id="KW-0540">Nuclease</keyword>
<dbReference type="InterPro" id="IPR043502">
    <property type="entry name" value="DNA/RNA_pol_sf"/>
</dbReference>
<dbReference type="InterPro" id="IPR036397">
    <property type="entry name" value="RNaseH_sf"/>
</dbReference>
<dbReference type="CDD" id="cd09272">
    <property type="entry name" value="RNase_HI_RT_Ty1"/>
    <property type="match status" value="2"/>
</dbReference>
<evidence type="ECO:0000256" key="9">
    <source>
        <dbReference type="ARBA" id="ARBA00023172"/>
    </source>
</evidence>
<dbReference type="Pfam" id="PF00665">
    <property type="entry name" value="rve"/>
    <property type="match status" value="1"/>
</dbReference>
<dbReference type="PROSITE" id="PS50994">
    <property type="entry name" value="INTEGRASE"/>
    <property type="match status" value="1"/>
</dbReference>
<evidence type="ECO:0000256" key="3">
    <source>
        <dbReference type="ARBA" id="ARBA00022759"/>
    </source>
</evidence>
<dbReference type="InterPro" id="IPR012337">
    <property type="entry name" value="RNaseH-like_sf"/>
</dbReference>
<evidence type="ECO:0000256" key="1">
    <source>
        <dbReference type="ARBA" id="ARBA00022722"/>
    </source>
</evidence>
<evidence type="ECO:0000256" key="12">
    <source>
        <dbReference type="SAM" id="MobiDB-lite"/>
    </source>
</evidence>
<comment type="caution">
    <text evidence="14">The sequence shown here is derived from an EMBL/GenBank/DDBJ whole genome shotgun (WGS) entry which is preliminary data.</text>
</comment>
<evidence type="ECO:0000256" key="2">
    <source>
        <dbReference type="ARBA" id="ARBA00022723"/>
    </source>
</evidence>
<name>A0A6L2LTS2_TANCI</name>
<accession>A0A6L2LTS2</accession>
<dbReference type="SUPFAM" id="SSF53098">
    <property type="entry name" value="Ribonuclease H-like"/>
    <property type="match status" value="2"/>
</dbReference>
<dbReference type="EMBL" id="BKCJ010004920">
    <property type="protein sequence ID" value="GEU63852.1"/>
    <property type="molecule type" value="Genomic_DNA"/>
</dbReference>
<evidence type="ECO:0000256" key="11">
    <source>
        <dbReference type="SAM" id="Coils"/>
    </source>
</evidence>
<keyword evidence="4" id="KW-0378">Hydrolase</keyword>
<dbReference type="SUPFAM" id="SSF56672">
    <property type="entry name" value="DNA/RNA polymerases"/>
    <property type="match status" value="1"/>
</dbReference>
<protein>
    <submittedName>
        <fullName evidence="14">Putative ribonuclease H-like domain-containing protein</fullName>
    </submittedName>
</protein>
<dbReference type="Gene3D" id="3.30.420.10">
    <property type="entry name" value="Ribonuclease H-like superfamily/Ribonuclease H"/>
    <property type="match status" value="2"/>
</dbReference>
<dbReference type="InterPro" id="IPR057670">
    <property type="entry name" value="SH3_retrovirus"/>
</dbReference>
<keyword evidence="9" id="KW-0233">DNA recombination</keyword>
<keyword evidence="10" id="KW-0511">Multifunctional enzyme</keyword>
<evidence type="ECO:0000259" key="13">
    <source>
        <dbReference type="PROSITE" id="PS50994"/>
    </source>
</evidence>
<dbReference type="GO" id="GO:0016787">
    <property type="term" value="F:hydrolase activity"/>
    <property type="evidence" value="ECO:0007669"/>
    <property type="project" value="UniProtKB-KW"/>
</dbReference>
<evidence type="ECO:0000256" key="5">
    <source>
        <dbReference type="ARBA" id="ARBA00022842"/>
    </source>
</evidence>
<keyword evidence="5" id="KW-0460">Magnesium</keyword>
<feature type="region of interest" description="Disordered" evidence="12">
    <location>
        <begin position="694"/>
        <end position="717"/>
    </location>
</feature>
<gene>
    <name evidence="14" type="ORF">Tci_035830</name>
</gene>
<evidence type="ECO:0000256" key="7">
    <source>
        <dbReference type="ARBA" id="ARBA00022918"/>
    </source>
</evidence>
<keyword evidence="8" id="KW-0808">Transferase</keyword>
<keyword evidence="8" id="KW-0548">Nucleotidyltransferase</keyword>
<dbReference type="GO" id="GO:0046872">
    <property type="term" value="F:metal ion binding"/>
    <property type="evidence" value="ECO:0007669"/>
    <property type="project" value="UniProtKB-KW"/>
</dbReference>
<dbReference type="GO" id="GO:0003676">
    <property type="term" value="F:nucleic acid binding"/>
    <property type="evidence" value="ECO:0007669"/>
    <property type="project" value="InterPro"/>
</dbReference>
<keyword evidence="6" id="KW-0229">DNA integration</keyword>
<dbReference type="InterPro" id="IPR039537">
    <property type="entry name" value="Retrotran_Ty1/copia-like"/>
</dbReference>
<dbReference type="PANTHER" id="PTHR42648:SF11">
    <property type="entry name" value="TRANSPOSON TY4-P GAG-POL POLYPROTEIN"/>
    <property type="match status" value="1"/>
</dbReference>
<dbReference type="InterPro" id="IPR001584">
    <property type="entry name" value="Integrase_cat-core"/>
</dbReference>
<sequence length="1737" mass="198462">MDLSGPMRVASINGKKYIRVIVDDYSRYTWVYFLHSKDENPEIIKKFIAQAQLNYKAKVYKIRTDNGTEFKKVNLKAHYEKLGIMQQFSTARTPHQNGVVKRRNRTLVEAARTMLIFSQLPEFLWAEAVATSCFTQNWSIIHTRYSKTPYELLCSQKPNVEYFHVFSSLCYPTNDHDDLGKIKPKADCVVFIEPMNTPSKEDLDNLFGLTFEEYFGKKSSDTPINFAAQPTQLHEDLPSTSLISVEEHKAHPIKTKSDEQTSLISLLEADELHQEDSADFDGNSQFVSYNPISYEAIESSSMALEPSNVQNFHQKHGLDECVSMSTPMATERLDADLQGTPTDQTTYHQMIGGIMYLRASQPAIAYATFICARYQDSGFELIAYSDVDHAGFIWMHTQLLDYGYKYNRISMYCNSKSAIAISCNPVQHSKTKQIDIRYHFIKEHIEKGTVELYFVSREYQLAVYLLKLFLKNALSIWFITLEVIVFGDSYKAPPEETGKGPASESSARKKGRTVAITTEDMQKRKNDVKIRTTLMLALPNEYQQRNQLKLQYGNFKAKGSETLEQTFNRLQAIVSHLEFMDVETEQDDLNKKFLTSLAPEWLIGKAKVHTANVSTASIQVSTASTDVAATNLIHDTICAYKATQSNGSQIKYEDITQIDEDDIEEMDLKWNIDLLSMRADRFWKKIGHFARECRAPRSQDKGKRESYKQGPKEEDPAPKALMAIDGIRWDWSYMANEEENHALVADDEVLTEFALMAKSHSSLDNEVYDDSYCSKSCRKNTENLNTKISKLNKELSDCETYLYNYKRGLSQVEARLVEFKENEVKFYERIRVLKRDVKIRDNKIKYSKNELKQIKKEKESLDNKLTCFENALKDLDNLLGSQRSDKNKNGLPEFVDDTVTDYSRPTPSIDATKCNKSELQSSNFFVFEHGESTGSIMSKPMIKFVKENDCPRVIKINNTKNTRKSTVKYAETYRNISKGPKVRGNQRNWNNLKSKQLEKDFLMQNKACFKCGYFDHLASNCGVWVDTGETWPKNNYTYKSMTPIAILLKPGTIPIVVSRPNMNVAQPKMTSFAKIVHLNVKRAIHRITLMIKDIRTVVALGREFKNHEMNEFFTKKGIRREFSNVRTPQQNRVAERKNRTLIEAVRTMLADAKLPVSFWAKAVNTAYHLGKFDAKGDEGYFVWYSLSSKAFRVFNKRTKKVEENLHVDFLENKLIKKGSGLNWLFVIDTLTSLMNYVPVVVAGTSSTNISEQDCTADVSKSSGISNSTATSKVPSADQVEPAVSLTVESDILIDSSYVPTICLDISPDSLSGPRLILKGDFSKKEAPSLVNGLTLSNRFEDTFGDTTNAVTLNEVKADLSNIETSIPVEAIQEELLQFKIQNVWVLVDCPKGVRPIATKWVFKNKKDERGIVIRNKVRLVAQMYTSKEGIDYEEVFVLVARIEAIRLFLAYALFMSFIVYQIDVKSTFLHGTIDEEVYVMQPLGFQDPEFPNRLYKVEKAMYGLHHDPKAWYVYVDDIIFGSSNPQLCREFEALMHDKFQMSDMDELTFFLGLQVLQNKDGILLSQDKYVGDILKKFGYSDVRSANTPMDKKNPWGKDGPGKDVELHLYRSMIGSLMYITASRPDIMFVVCACARNQVTPKGCHLHVVKRIFRYLKGHPKLGLWYPKESFFDLVAYSDSDYGRATQDRKSTTRGCQFLGRRLISWQCKNHTIVATSTTEAEYVVAASGCRQVLWTQN</sequence>
<evidence type="ECO:0000256" key="6">
    <source>
        <dbReference type="ARBA" id="ARBA00022908"/>
    </source>
</evidence>
<dbReference type="PANTHER" id="PTHR42648">
    <property type="entry name" value="TRANSPOSASE, PUTATIVE-RELATED"/>
    <property type="match status" value="1"/>
</dbReference>
<keyword evidence="2" id="KW-0479">Metal-binding</keyword>
<dbReference type="Pfam" id="PF07727">
    <property type="entry name" value="RVT_2"/>
    <property type="match status" value="2"/>
</dbReference>
<proteinExistence type="predicted"/>
<keyword evidence="7" id="KW-0695">RNA-directed DNA polymerase</keyword>
<evidence type="ECO:0000256" key="8">
    <source>
        <dbReference type="ARBA" id="ARBA00022932"/>
    </source>
</evidence>
<dbReference type="GO" id="GO:0015074">
    <property type="term" value="P:DNA integration"/>
    <property type="evidence" value="ECO:0007669"/>
    <property type="project" value="InterPro"/>
</dbReference>
<organism evidence="14">
    <name type="scientific">Tanacetum cinerariifolium</name>
    <name type="common">Dalmatian daisy</name>
    <name type="synonym">Chrysanthemum cinerariifolium</name>
    <dbReference type="NCBI Taxonomy" id="118510"/>
    <lineage>
        <taxon>Eukaryota</taxon>
        <taxon>Viridiplantae</taxon>
        <taxon>Streptophyta</taxon>
        <taxon>Embryophyta</taxon>
        <taxon>Tracheophyta</taxon>
        <taxon>Spermatophyta</taxon>
        <taxon>Magnoliopsida</taxon>
        <taxon>eudicotyledons</taxon>
        <taxon>Gunneridae</taxon>
        <taxon>Pentapetalae</taxon>
        <taxon>asterids</taxon>
        <taxon>campanulids</taxon>
        <taxon>Asterales</taxon>
        <taxon>Asteraceae</taxon>
        <taxon>Asteroideae</taxon>
        <taxon>Anthemideae</taxon>
        <taxon>Anthemidinae</taxon>
        <taxon>Tanacetum</taxon>
    </lineage>
</organism>
<dbReference type="InterPro" id="IPR013103">
    <property type="entry name" value="RVT_2"/>
</dbReference>
<evidence type="ECO:0000313" key="14">
    <source>
        <dbReference type="EMBL" id="GEU63852.1"/>
    </source>
</evidence>
<keyword evidence="3" id="KW-0255">Endonuclease</keyword>
<feature type="coiled-coil region" evidence="11">
    <location>
        <begin position="844"/>
        <end position="878"/>
    </location>
</feature>
<evidence type="ECO:0000256" key="10">
    <source>
        <dbReference type="ARBA" id="ARBA00023268"/>
    </source>
</evidence>
<dbReference type="Pfam" id="PF25597">
    <property type="entry name" value="SH3_retrovirus"/>
    <property type="match status" value="1"/>
</dbReference>
<feature type="domain" description="Integrase catalytic" evidence="13">
    <location>
        <begin position="1"/>
        <end position="157"/>
    </location>
</feature>
<keyword evidence="8" id="KW-0239">DNA-directed DNA polymerase</keyword>
<keyword evidence="11" id="KW-0175">Coiled coil</keyword>
<reference evidence="14" key="1">
    <citation type="journal article" date="2019" name="Sci. Rep.">
        <title>Draft genome of Tanacetum cinerariifolium, the natural source of mosquito coil.</title>
        <authorList>
            <person name="Yamashiro T."/>
            <person name="Shiraishi A."/>
            <person name="Satake H."/>
            <person name="Nakayama K."/>
        </authorList>
    </citation>
    <scope>NUCLEOTIDE SEQUENCE</scope>
</reference>
<evidence type="ECO:0000256" key="4">
    <source>
        <dbReference type="ARBA" id="ARBA00022801"/>
    </source>
</evidence>